<reference evidence="3" key="1">
    <citation type="submission" date="2018-06" db="EMBL/GenBank/DDBJ databases">
        <authorList>
            <person name="Zhirakovskaya E."/>
        </authorList>
    </citation>
    <scope>NUCLEOTIDE SEQUENCE</scope>
</reference>
<feature type="transmembrane region" description="Helical" evidence="1">
    <location>
        <begin position="192"/>
        <end position="210"/>
    </location>
</feature>
<feature type="domain" description="VanZ-like" evidence="2">
    <location>
        <begin position="290"/>
        <end position="358"/>
    </location>
</feature>
<feature type="transmembrane region" description="Helical" evidence="1">
    <location>
        <begin position="281"/>
        <end position="304"/>
    </location>
</feature>
<evidence type="ECO:0000313" key="3">
    <source>
        <dbReference type="EMBL" id="VAX26069.1"/>
    </source>
</evidence>
<protein>
    <recommendedName>
        <fullName evidence="2">VanZ-like domain-containing protein</fullName>
    </recommendedName>
</protein>
<keyword evidence="1" id="KW-0812">Transmembrane</keyword>
<name>A0A3B1C798_9ZZZZ</name>
<keyword evidence="1" id="KW-1133">Transmembrane helix</keyword>
<gene>
    <name evidence="3" type="ORF">MNBD_NITROSPINAE02-365</name>
</gene>
<dbReference type="Pfam" id="PF04892">
    <property type="entry name" value="VanZ"/>
    <property type="match status" value="1"/>
</dbReference>
<feature type="transmembrane region" description="Helical" evidence="1">
    <location>
        <begin position="313"/>
        <end position="330"/>
    </location>
</feature>
<dbReference type="EMBL" id="UOGE01000115">
    <property type="protein sequence ID" value="VAX26069.1"/>
    <property type="molecule type" value="Genomic_DNA"/>
</dbReference>
<evidence type="ECO:0000256" key="1">
    <source>
        <dbReference type="SAM" id="Phobius"/>
    </source>
</evidence>
<feature type="transmembrane region" description="Helical" evidence="1">
    <location>
        <begin position="342"/>
        <end position="358"/>
    </location>
</feature>
<keyword evidence="1" id="KW-0472">Membrane</keyword>
<organism evidence="3">
    <name type="scientific">hydrothermal vent metagenome</name>
    <dbReference type="NCBI Taxonomy" id="652676"/>
    <lineage>
        <taxon>unclassified sequences</taxon>
        <taxon>metagenomes</taxon>
        <taxon>ecological metagenomes</taxon>
    </lineage>
</organism>
<dbReference type="AlphaFoldDB" id="A0A3B1C798"/>
<proteinExistence type="predicted"/>
<dbReference type="InterPro" id="IPR006976">
    <property type="entry name" value="VanZ-like"/>
</dbReference>
<evidence type="ECO:0000259" key="2">
    <source>
        <dbReference type="Pfam" id="PF04892"/>
    </source>
</evidence>
<sequence length="364" mass="40064">MISQVAAKTIAITLLCAVTIPLLTLYDRFEPAGPQLLADPAFNNALKSWNARGAAQLAKDESGVATLSLEKNSTSASISQTIKNPGPDRYFTFSGEIKTENISKTGKPSYVARLLFISFGENGEALWALPHRLATLEGSNEWSRYEKTFRIYKMVKKVRAGAWLHKATGRIWVKNLSLRQARERSGYITARYLAMIAWALMALWIAPSFISVKEFRLSSFILALTGACIIGGILMPKEALVDMVSLIDKSLPGIRDYTGSIFSNGGSDNGLSGVKPDFGEIVGAVYSLTHFFFFLLIGLMAFIVKPEIPIPKALGYLVLFSVATETMQLFTAGREFSFDDMLLNLAGVGAALFIYLFIRKITRK</sequence>
<dbReference type="Gene3D" id="2.60.120.260">
    <property type="entry name" value="Galactose-binding domain-like"/>
    <property type="match status" value="1"/>
</dbReference>
<accession>A0A3B1C798</accession>
<feature type="transmembrane region" description="Helical" evidence="1">
    <location>
        <begin position="217"/>
        <end position="235"/>
    </location>
</feature>